<evidence type="ECO:0000313" key="1">
    <source>
        <dbReference type="EMBL" id="TGL97520.1"/>
    </source>
</evidence>
<dbReference type="AlphaFoldDB" id="A0A5F2B055"/>
<proteinExistence type="predicted"/>
<comment type="caution">
    <text evidence="1">The sequence shown here is derived from an EMBL/GenBank/DDBJ whole genome shotgun (WGS) entry which is preliminary data.</text>
</comment>
<reference evidence="1 2" key="1">
    <citation type="journal article" date="2019" name="PLoS Negl. Trop. Dis.">
        <title>Revisiting the worldwide diversity of Leptospira species in the environment.</title>
        <authorList>
            <person name="Vincent A.T."/>
            <person name="Schiettekatte O."/>
            <person name="Bourhy P."/>
            <person name="Veyrier F.J."/>
            <person name="Picardeau M."/>
        </authorList>
    </citation>
    <scope>NUCLEOTIDE SEQUENCE [LARGE SCALE GENOMIC DNA]</scope>
    <source>
        <strain evidence="1 2">201702444</strain>
    </source>
</reference>
<organism evidence="1 2">
    <name type="scientific">Leptospira barantonii</name>
    <dbReference type="NCBI Taxonomy" id="2023184"/>
    <lineage>
        <taxon>Bacteria</taxon>
        <taxon>Pseudomonadati</taxon>
        <taxon>Spirochaetota</taxon>
        <taxon>Spirochaetia</taxon>
        <taxon>Leptospirales</taxon>
        <taxon>Leptospiraceae</taxon>
        <taxon>Leptospira</taxon>
    </lineage>
</organism>
<evidence type="ECO:0000313" key="2">
    <source>
        <dbReference type="Proteomes" id="UP000298429"/>
    </source>
</evidence>
<dbReference type="RefSeq" id="WP_135671661.1">
    <property type="nucleotide sequence ID" value="NZ_RQGN01000081.1"/>
</dbReference>
<dbReference type="EMBL" id="RQGN01000081">
    <property type="protein sequence ID" value="TGL97520.1"/>
    <property type="molecule type" value="Genomic_DNA"/>
</dbReference>
<sequence length="153" mass="17781">MENTIITKSEWSPEQKLISTRIGGKVTIRDVETWEESLKDSLAKIPDNGVFKILINLHGFEAENLEAHKRFRTVIPQILSDYGWKVGYVNLFEESKQMSFQNMRGIRCLAAVHVHQDATKIDSYEEKFGKENEHFYTDPDRASEWIESYNIPS</sequence>
<dbReference type="OrthoDB" id="337667at2"/>
<gene>
    <name evidence="1" type="ORF">EHQ76_14625</name>
</gene>
<name>A0A5F2B055_9LEPT</name>
<dbReference type="Proteomes" id="UP000298429">
    <property type="component" value="Unassembled WGS sequence"/>
</dbReference>
<accession>A0A5F2B055</accession>
<protein>
    <recommendedName>
        <fullName evidence="3">STAS/SEC14 domain-containing protein</fullName>
    </recommendedName>
</protein>
<evidence type="ECO:0008006" key="3">
    <source>
        <dbReference type="Google" id="ProtNLM"/>
    </source>
</evidence>